<comment type="caution">
    <text evidence="6">The sequence shown here is derived from an EMBL/GenBank/DDBJ whole genome shotgun (WGS) entry which is preliminary data.</text>
</comment>
<dbReference type="Proteomes" id="UP001551675">
    <property type="component" value="Unassembled WGS sequence"/>
</dbReference>
<evidence type="ECO:0000256" key="3">
    <source>
        <dbReference type="ARBA" id="ARBA00023125"/>
    </source>
</evidence>
<evidence type="ECO:0000256" key="1">
    <source>
        <dbReference type="ARBA" id="ARBA00009437"/>
    </source>
</evidence>
<proteinExistence type="inferred from homology"/>
<dbReference type="PROSITE" id="PS50931">
    <property type="entry name" value="HTH_LYSR"/>
    <property type="match status" value="1"/>
</dbReference>
<dbReference type="InterPro" id="IPR000847">
    <property type="entry name" value="LysR_HTH_N"/>
</dbReference>
<dbReference type="Gene3D" id="3.40.190.10">
    <property type="entry name" value="Periplasmic binding protein-like II"/>
    <property type="match status" value="2"/>
</dbReference>
<keyword evidence="3" id="KW-0238">DNA-binding</keyword>
<keyword evidence="4" id="KW-0804">Transcription</keyword>
<keyword evidence="7" id="KW-1185">Reference proteome</keyword>
<evidence type="ECO:0000256" key="4">
    <source>
        <dbReference type="ARBA" id="ARBA00023163"/>
    </source>
</evidence>
<evidence type="ECO:0000259" key="5">
    <source>
        <dbReference type="PROSITE" id="PS50931"/>
    </source>
</evidence>
<reference evidence="6 7" key="1">
    <citation type="submission" date="2024-06" db="EMBL/GenBank/DDBJ databases">
        <title>The Natural Products Discovery Center: Release of the First 8490 Sequenced Strains for Exploring Actinobacteria Biosynthetic Diversity.</title>
        <authorList>
            <person name="Kalkreuter E."/>
            <person name="Kautsar S.A."/>
            <person name="Yang D."/>
            <person name="Bader C.D."/>
            <person name="Teijaro C.N."/>
            <person name="Fluegel L."/>
            <person name="Davis C.M."/>
            <person name="Simpson J.R."/>
            <person name="Lauterbach L."/>
            <person name="Steele A.D."/>
            <person name="Gui C."/>
            <person name="Meng S."/>
            <person name="Li G."/>
            <person name="Viehrig K."/>
            <person name="Ye F."/>
            <person name="Su P."/>
            <person name="Kiefer A.F."/>
            <person name="Nichols A."/>
            <person name="Cepeda A.J."/>
            <person name="Yan W."/>
            <person name="Fan B."/>
            <person name="Jiang Y."/>
            <person name="Adhikari A."/>
            <person name="Zheng C.-J."/>
            <person name="Schuster L."/>
            <person name="Cowan T.M."/>
            <person name="Smanski M.J."/>
            <person name="Chevrette M.G."/>
            <person name="De Carvalho L.P.S."/>
            <person name="Shen B."/>
        </authorList>
    </citation>
    <scope>NUCLEOTIDE SEQUENCE [LARGE SCALE GENOMIC DNA]</scope>
    <source>
        <strain evidence="6 7">NPDC050100</strain>
    </source>
</reference>
<evidence type="ECO:0000313" key="7">
    <source>
        <dbReference type="Proteomes" id="UP001551675"/>
    </source>
</evidence>
<dbReference type="InterPro" id="IPR036388">
    <property type="entry name" value="WH-like_DNA-bd_sf"/>
</dbReference>
<dbReference type="InterPro" id="IPR036390">
    <property type="entry name" value="WH_DNA-bd_sf"/>
</dbReference>
<dbReference type="Pfam" id="PF03466">
    <property type="entry name" value="LysR_substrate"/>
    <property type="match status" value="1"/>
</dbReference>
<keyword evidence="2" id="KW-0805">Transcription regulation</keyword>
<feature type="domain" description="HTH lysR-type" evidence="5">
    <location>
        <begin position="7"/>
        <end position="64"/>
    </location>
</feature>
<dbReference type="InterPro" id="IPR005119">
    <property type="entry name" value="LysR_subst-bd"/>
</dbReference>
<dbReference type="RefSeq" id="WP_061254985.1">
    <property type="nucleotide sequence ID" value="NZ_JBFALK010000008.1"/>
</dbReference>
<sequence>MRLNRWPDLEALALLVTVSELGGVGRAARQHGISQPSASSRLRTLERRLGVQVLQRLPVGSRLTAEGQMVVDWARDVLGAADALMAGVTAMRRERGAALPVAASMTVAEYLVPGWLIGLRPIEPDVTVGLQVVNSARVAELVLGGEAELGFVEGPSLPVGLASRLVGRDRLVVVVAPGHPWARRRTPLRPRELAATPLIVREPGSGTRITFETVMERYGPLAEPLLELGSNSAVKVALASGAGPAVLSELAVGDELADGRLLAVPPEGVDLQRRLRAVWIEGRRLDGPARSLLTLATRSGAARRATGS</sequence>
<protein>
    <submittedName>
        <fullName evidence="6">LysR family transcriptional regulator</fullName>
    </submittedName>
</protein>
<dbReference type="Pfam" id="PF00126">
    <property type="entry name" value="HTH_1"/>
    <property type="match status" value="1"/>
</dbReference>
<comment type="similarity">
    <text evidence="1">Belongs to the LysR transcriptional regulatory family.</text>
</comment>
<evidence type="ECO:0000256" key="2">
    <source>
        <dbReference type="ARBA" id="ARBA00023015"/>
    </source>
</evidence>
<accession>A0ABV3GFK2</accession>
<name>A0ABV3GFK2_MICGL</name>
<organism evidence="6 7">
    <name type="scientific">Microtetraspora glauca</name>
    <dbReference type="NCBI Taxonomy" id="1996"/>
    <lineage>
        <taxon>Bacteria</taxon>
        <taxon>Bacillati</taxon>
        <taxon>Actinomycetota</taxon>
        <taxon>Actinomycetes</taxon>
        <taxon>Streptosporangiales</taxon>
        <taxon>Streptosporangiaceae</taxon>
        <taxon>Microtetraspora</taxon>
    </lineage>
</organism>
<dbReference type="PANTHER" id="PTHR30126">
    <property type="entry name" value="HTH-TYPE TRANSCRIPTIONAL REGULATOR"/>
    <property type="match status" value="1"/>
</dbReference>
<dbReference type="SUPFAM" id="SSF53850">
    <property type="entry name" value="Periplasmic binding protein-like II"/>
    <property type="match status" value="1"/>
</dbReference>
<dbReference type="SUPFAM" id="SSF46785">
    <property type="entry name" value="Winged helix' DNA-binding domain"/>
    <property type="match status" value="1"/>
</dbReference>
<gene>
    <name evidence="6" type="ORF">AB0I59_17455</name>
</gene>
<dbReference type="EMBL" id="JBFALK010000008">
    <property type="protein sequence ID" value="MEV0970423.1"/>
    <property type="molecule type" value="Genomic_DNA"/>
</dbReference>
<dbReference type="PANTHER" id="PTHR30126:SF39">
    <property type="entry name" value="HTH-TYPE TRANSCRIPTIONAL REGULATOR CYSL"/>
    <property type="match status" value="1"/>
</dbReference>
<dbReference type="Gene3D" id="1.10.10.10">
    <property type="entry name" value="Winged helix-like DNA-binding domain superfamily/Winged helix DNA-binding domain"/>
    <property type="match status" value="1"/>
</dbReference>
<evidence type="ECO:0000313" key="6">
    <source>
        <dbReference type="EMBL" id="MEV0970423.1"/>
    </source>
</evidence>